<accession>A0ACC0IP74</accession>
<sequence length="129" mass="14287">MRFLSTIMKLFLRVFACRSAICMRKQCLPLEPLHIRIGPDFVKYMPEFYKYLEMGLQNFEEYQVCAVTVGVVGDICRALEDKIVPRGTEGAVSVEGTVAGLLASILLSFVGYLMSEINGPEAVICVVAS</sequence>
<name>A0ACC0IP74_9ERIC</name>
<evidence type="ECO:0000313" key="2">
    <source>
        <dbReference type="Proteomes" id="UP001060215"/>
    </source>
</evidence>
<gene>
    <name evidence="1" type="ORF">LOK49_LG02G01111</name>
</gene>
<proteinExistence type="predicted"/>
<dbReference type="Proteomes" id="UP001060215">
    <property type="component" value="Chromosome 3"/>
</dbReference>
<evidence type="ECO:0000313" key="1">
    <source>
        <dbReference type="EMBL" id="KAI8027196.1"/>
    </source>
</evidence>
<organism evidence="1 2">
    <name type="scientific">Camellia lanceoleosa</name>
    <dbReference type="NCBI Taxonomy" id="1840588"/>
    <lineage>
        <taxon>Eukaryota</taxon>
        <taxon>Viridiplantae</taxon>
        <taxon>Streptophyta</taxon>
        <taxon>Embryophyta</taxon>
        <taxon>Tracheophyta</taxon>
        <taxon>Spermatophyta</taxon>
        <taxon>Magnoliopsida</taxon>
        <taxon>eudicotyledons</taxon>
        <taxon>Gunneridae</taxon>
        <taxon>Pentapetalae</taxon>
        <taxon>asterids</taxon>
        <taxon>Ericales</taxon>
        <taxon>Theaceae</taxon>
        <taxon>Camellia</taxon>
    </lineage>
</organism>
<dbReference type="EMBL" id="CM045760">
    <property type="protein sequence ID" value="KAI8027196.1"/>
    <property type="molecule type" value="Genomic_DNA"/>
</dbReference>
<protein>
    <submittedName>
        <fullName evidence="1">Importin subunit beta-1</fullName>
    </submittedName>
</protein>
<reference evidence="1 2" key="1">
    <citation type="journal article" date="2022" name="Plant J.">
        <title>Chromosome-level genome of Camellia lanceoleosa provides a valuable resource for understanding genome evolution and self-incompatibility.</title>
        <authorList>
            <person name="Gong W."/>
            <person name="Xiao S."/>
            <person name="Wang L."/>
            <person name="Liao Z."/>
            <person name="Chang Y."/>
            <person name="Mo W."/>
            <person name="Hu G."/>
            <person name="Li W."/>
            <person name="Zhao G."/>
            <person name="Zhu H."/>
            <person name="Hu X."/>
            <person name="Ji K."/>
            <person name="Xiang X."/>
            <person name="Song Q."/>
            <person name="Yuan D."/>
            <person name="Jin S."/>
            <person name="Zhang L."/>
        </authorList>
    </citation>
    <scope>NUCLEOTIDE SEQUENCE [LARGE SCALE GENOMIC DNA]</scope>
    <source>
        <strain evidence="1">SQ_2022a</strain>
    </source>
</reference>
<keyword evidence="2" id="KW-1185">Reference proteome</keyword>
<comment type="caution">
    <text evidence="1">The sequence shown here is derived from an EMBL/GenBank/DDBJ whole genome shotgun (WGS) entry which is preliminary data.</text>
</comment>